<feature type="chain" id="PRO_5013071508" description="Lipocalin-like domain-containing protein" evidence="1">
    <location>
        <begin position="25"/>
        <end position="264"/>
    </location>
</feature>
<dbReference type="RefSeq" id="WP_084060183.1">
    <property type="nucleotide sequence ID" value="NZ_FWXO01000001.1"/>
</dbReference>
<name>A0A1W1YVF1_9FLAO</name>
<evidence type="ECO:0008006" key="4">
    <source>
        <dbReference type="Google" id="ProtNLM"/>
    </source>
</evidence>
<dbReference type="OrthoDB" id="1114031at2"/>
<dbReference type="PROSITE" id="PS51257">
    <property type="entry name" value="PROKAR_LIPOPROTEIN"/>
    <property type="match status" value="1"/>
</dbReference>
<reference evidence="2 3" key="1">
    <citation type="submission" date="2017-04" db="EMBL/GenBank/DDBJ databases">
        <authorList>
            <person name="Afonso C.L."/>
            <person name="Miller P.J."/>
            <person name="Scott M.A."/>
            <person name="Spackman E."/>
            <person name="Goraichik I."/>
            <person name="Dimitrov K.M."/>
            <person name="Suarez D.L."/>
            <person name="Swayne D.E."/>
        </authorList>
    </citation>
    <scope>NUCLEOTIDE SEQUENCE [LARGE SCALE GENOMIC DNA]</scope>
    <source>
        <strain evidence="2 3">DSM 21164</strain>
    </source>
</reference>
<proteinExistence type="predicted"/>
<keyword evidence="1" id="KW-0732">Signal</keyword>
<evidence type="ECO:0000313" key="3">
    <source>
        <dbReference type="Proteomes" id="UP000192360"/>
    </source>
</evidence>
<keyword evidence="3" id="KW-1185">Reference proteome</keyword>
<dbReference type="STRING" id="504486.SAMN05660703_0892"/>
<dbReference type="Proteomes" id="UP000192360">
    <property type="component" value="Unassembled WGS sequence"/>
</dbReference>
<protein>
    <recommendedName>
        <fullName evidence="4">Lipocalin-like domain-containing protein</fullName>
    </recommendedName>
</protein>
<feature type="signal peptide" evidence="1">
    <location>
        <begin position="1"/>
        <end position="24"/>
    </location>
</feature>
<sequence>MKNVSNLKLSVYTLICGLSLLVTSCSSDNNNAEELEISQFEVQKVLAIDDYSAIADNAITQAFMGREGSGKRLLTNKESDCYSTTYSDTGFSMNFNNCALNGSENVNGLLNITYSVSENSSSFTSTFTDFYVGETKLNGTRVFTISATDNENEIAFTVVSNMTITLAGGEIITEEGSRTTTLIFSEDTIAITLSGTWTLVENGDTYIVTVTEDLSTLLGCEYISKGKFTLSKNGLEVLVDFGDGTCDNKAEITYPNGKVEEITL</sequence>
<evidence type="ECO:0000256" key="1">
    <source>
        <dbReference type="SAM" id="SignalP"/>
    </source>
</evidence>
<organism evidence="2 3">
    <name type="scientific">Cellulophaga tyrosinoxydans</name>
    <dbReference type="NCBI Taxonomy" id="504486"/>
    <lineage>
        <taxon>Bacteria</taxon>
        <taxon>Pseudomonadati</taxon>
        <taxon>Bacteroidota</taxon>
        <taxon>Flavobacteriia</taxon>
        <taxon>Flavobacteriales</taxon>
        <taxon>Flavobacteriaceae</taxon>
        <taxon>Cellulophaga</taxon>
    </lineage>
</organism>
<accession>A0A1W1YVF1</accession>
<evidence type="ECO:0000313" key="2">
    <source>
        <dbReference type="EMBL" id="SMC39698.1"/>
    </source>
</evidence>
<gene>
    <name evidence="2" type="ORF">SAMN05660703_0892</name>
</gene>
<dbReference type="EMBL" id="FWXO01000001">
    <property type="protein sequence ID" value="SMC39698.1"/>
    <property type="molecule type" value="Genomic_DNA"/>
</dbReference>
<dbReference type="AlphaFoldDB" id="A0A1W1YVF1"/>